<feature type="region of interest" description="Disordered" evidence="1">
    <location>
        <begin position="108"/>
        <end position="132"/>
    </location>
</feature>
<proteinExistence type="predicted"/>
<feature type="compositionally biased region" description="Basic residues" evidence="1">
    <location>
        <begin position="52"/>
        <end position="62"/>
    </location>
</feature>
<evidence type="ECO:0000313" key="2">
    <source>
        <dbReference type="Ensembl" id="ENSMPUP00000006659.1"/>
    </source>
</evidence>
<protein>
    <submittedName>
        <fullName evidence="2">Uncharacterized protein</fullName>
    </submittedName>
</protein>
<dbReference type="EMBL" id="AEYP01049534">
    <property type="status" value="NOT_ANNOTATED_CDS"/>
    <property type="molecule type" value="Genomic_DNA"/>
</dbReference>
<dbReference type="InParanoid" id="M3Y5Q8"/>
<sequence length="132" mass="14336">MEEKPRGLRGQKRHRDQEVYTMLSVYLQDGDRVGGGSAERRPLPGLPPSSHGHPRPRFRRGHGQPALRPDAGPDAAPQRQLAAAGQAPAHVLPQEVASRNLLQRSARWLQASSGHEEGGLRELPSASAGPPW</sequence>
<reference evidence="2" key="1">
    <citation type="submission" date="2024-06" db="UniProtKB">
        <authorList>
            <consortium name="Ensembl"/>
        </authorList>
    </citation>
    <scope>IDENTIFICATION</scope>
</reference>
<evidence type="ECO:0000256" key="1">
    <source>
        <dbReference type="SAM" id="MobiDB-lite"/>
    </source>
</evidence>
<feature type="region of interest" description="Disordered" evidence="1">
    <location>
        <begin position="30"/>
        <end position="90"/>
    </location>
</feature>
<accession>M3Y5Q8</accession>
<organism evidence="2">
    <name type="scientific">Mustela putorius furo</name>
    <name type="common">European domestic ferret</name>
    <name type="synonym">Mustela furo</name>
    <dbReference type="NCBI Taxonomy" id="9669"/>
    <lineage>
        <taxon>Eukaryota</taxon>
        <taxon>Metazoa</taxon>
        <taxon>Chordata</taxon>
        <taxon>Craniata</taxon>
        <taxon>Vertebrata</taxon>
        <taxon>Euteleostomi</taxon>
        <taxon>Mammalia</taxon>
        <taxon>Eutheria</taxon>
        <taxon>Laurasiatheria</taxon>
        <taxon>Carnivora</taxon>
        <taxon>Caniformia</taxon>
        <taxon>Musteloidea</taxon>
        <taxon>Mustelidae</taxon>
        <taxon>Mustelinae</taxon>
        <taxon>Mustela</taxon>
    </lineage>
</organism>
<dbReference type="AlphaFoldDB" id="M3Y5Q8"/>
<name>M3Y5Q8_MUSPF</name>
<dbReference type="HOGENOM" id="CLU_1916385_0_0_1"/>
<dbReference type="Ensembl" id="ENSMPUT00000006772.1">
    <property type="protein sequence ID" value="ENSMPUP00000006659.1"/>
    <property type="gene ID" value="ENSMPUG00000006713.1"/>
</dbReference>